<organism evidence="1 2">
    <name type="scientific">Methylobacterium fujisawaense</name>
    <dbReference type="NCBI Taxonomy" id="107400"/>
    <lineage>
        <taxon>Bacteria</taxon>
        <taxon>Pseudomonadati</taxon>
        <taxon>Pseudomonadota</taxon>
        <taxon>Alphaproteobacteria</taxon>
        <taxon>Hyphomicrobiales</taxon>
        <taxon>Methylobacteriaceae</taxon>
        <taxon>Methylobacterium</taxon>
    </lineage>
</organism>
<accession>A0ABR6D7I6</accession>
<dbReference type="Proteomes" id="UP000565455">
    <property type="component" value="Unassembled WGS sequence"/>
</dbReference>
<proteinExistence type="predicted"/>
<protein>
    <submittedName>
        <fullName evidence="1">Uncharacterized protein</fullName>
    </submittedName>
</protein>
<name>A0ABR6D7I6_9HYPH</name>
<dbReference type="EMBL" id="JACJIM010000002">
    <property type="protein sequence ID" value="MBA9061722.1"/>
    <property type="molecule type" value="Genomic_DNA"/>
</dbReference>
<sequence length="67" mass="7366">MVLVMCLGLMGSPRRLQQAAAMAEDPATVSELREAARPRAHRGRHPALARLEGDGLVVSQICRTWTR</sequence>
<gene>
    <name evidence="1" type="ORF">GGQ91_001099</name>
</gene>
<reference evidence="1 2" key="1">
    <citation type="submission" date="2020-08" db="EMBL/GenBank/DDBJ databases">
        <title>Genomic Encyclopedia of Type Strains, Phase IV (KMG-IV): sequencing the most valuable type-strain genomes for metagenomic binning, comparative biology and taxonomic classification.</title>
        <authorList>
            <person name="Goeker M."/>
        </authorList>
    </citation>
    <scope>NUCLEOTIDE SEQUENCE [LARGE SCALE GENOMIC DNA]</scope>
    <source>
        <strain evidence="1 2">DSM 5686</strain>
    </source>
</reference>
<evidence type="ECO:0000313" key="1">
    <source>
        <dbReference type="EMBL" id="MBA9061722.1"/>
    </source>
</evidence>
<keyword evidence="2" id="KW-1185">Reference proteome</keyword>
<comment type="caution">
    <text evidence="1">The sequence shown here is derived from an EMBL/GenBank/DDBJ whole genome shotgun (WGS) entry which is preliminary data.</text>
</comment>
<evidence type="ECO:0000313" key="2">
    <source>
        <dbReference type="Proteomes" id="UP000565455"/>
    </source>
</evidence>